<evidence type="ECO:0000313" key="1">
    <source>
        <dbReference type="EMBL" id="MFD2142908.1"/>
    </source>
</evidence>
<accession>A0ABW4Z3V4</accession>
<comment type="caution">
    <text evidence="1">The sequence shown here is derived from an EMBL/GenBank/DDBJ whole genome shotgun (WGS) entry which is preliminary data.</text>
</comment>
<sequence length="101" mass="10844">MRITHPRAEGAFSRHELSDVIEYDLRFGRTLPEYSTIEDGQLPDDGAVLEGFSLHGYPRWAAVWPTSETGDFDCSLHSTPAAAEAARGDGIAAARAVGIAA</sequence>
<name>A0ABW4Z3V4_9HYPH</name>
<gene>
    <name evidence="1" type="ORF">ACFSNC_21075</name>
</gene>
<dbReference type="Proteomes" id="UP001597299">
    <property type="component" value="Unassembled WGS sequence"/>
</dbReference>
<dbReference type="RefSeq" id="WP_213356130.1">
    <property type="nucleotide sequence ID" value="NZ_JAHBGB010000044.1"/>
</dbReference>
<keyword evidence="2" id="KW-1185">Reference proteome</keyword>
<organism evidence="1 2">
    <name type="scientific">Ancylobacter oerskovii</name>
    <dbReference type="NCBI Taxonomy" id="459519"/>
    <lineage>
        <taxon>Bacteria</taxon>
        <taxon>Pseudomonadati</taxon>
        <taxon>Pseudomonadota</taxon>
        <taxon>Alphaproteobacteria</taxon>
        <taxon>Hyphomicrobiales</taxon>
        <taxon>Xanthobacteraceae</taxon>
        <taxon>Ancylobacter</taxon>
    </lineage>
</organism>
<evidence type="ECO:0000313" key="2">
    <source>
        <dbReference type="Proteomes" id="UP001597299"/>
    </source>
</evidence>
<protein>
    <submittedName>
        <fullName evidence="1">Uncharacterized protein</fullName>
    </submittedName>
</protein>
<reference evidence="2" key="1">
    <citation type="journal article" date="2019" name="Int. J. Syst. Evol. Microbiol.">
        <title>The Global Catalogue of Microorganisms (GCM) 10K type strain sequencing project: providing services to taxonomists for standard genome sequencing and annotation.</title>
        <authorList>
            <consortium name="The Broad Institute Genomics Platform"/>
            <consortium name="The Broad Institute Genome Sequencing Center for Infectious Disease"/>
            <person name="Wu L."/>
            <person name="Ma J."/>
        </authorList>
    </citation>
    <scope>NUCLEOTIDE SEQUENCE [LARGE SCALE GENOMIC DNA]</scope>
    <source>
        <strain evidence="2">CCM 7435</strain>
    </source>
</reference>
<proteinExistence type="predicted"/>
<dbReference type="EMBL" id="JBHUHD010000001">
    <property type="protein sequence ID" value="MFD2142908.1"/>
    <property type="molecule type" value="Genomic_DNA"/>
</dbReference>